<protein>
    <submittedName>
        <fullName evidence="1">Uncharacterized protein</fullName>
    </submittedName>
</protein>
<dbReference type="Proteomes" id="UP000819052">
    <property type="component" value="Unassembled WGS sequence"/>
</dbReference>
<sequence>MRHVVSIPGLRVLDVLDVVKPGRLEGWQFDDAMAEQTSVGAAVAKNASGLMLSPPLRRNEMHWRRATNTF</sequence>
<dbReference type="EMBL" id="VVIW01000014">
    <property type="protein sequence ID" value="NHZ42626.1"/>
    <property type="molecule type" value="Genomic_DNA"/>
</dbReference>
<name>A0ABX0M5X1_9BURK</name>
<accession>A0ABX0M5X1</accession>
<gene>
    <name evidence="1" type="ORF">F1609_20985</name>
</gene>
<keyword evidence="2" id="KW-1185">Reference proteome</keyword>
<comment type="caution">
    <text evidence="1">The sequence shown here is derived from an EMBL/GenBank/DDBJ whole genome shotgun (WGS) entry which is preliminary data.</text>
</comment>
<evidence type="ECO:0000313" key="1">
    <source>
        <dbReference type="EMBL" id="NHZ42626.1"/>
    </source>
</evidence>
<dbReference type="RefSeq" id="WP_167078624.1">
    <property type="nucleotide sequence ID" value="NZ_VVIW01000014.1"/>
</dbReference>
<reference evidence="1 2" key="1">
    <citation type="submission" date="2019-09" db="EMBL/GenBank/DDBJ databases">
        <title>Taxonomy of Antarctic Massilia spp.: description of Massilia rubra sp. nov., Massilia aquatica sp. nov., Massilia mucilaginosa sp. nov., Massilia frigida sp. nov. isolated from streams, lakes and regoliths.</title>
        <authorList>
            <person name="Holochova P."/>
            <person name="Sedlacek I."/>
            <person name="Kralova S."/>
            <person name="Maslanova I."/>
            <person name="Busse H.-J."/>
            <person name="Stankova E."/>
            <person name="Vrbovska V."/>
            <person name="Kovarovic V."/>
            <person name="Bartak M."/>
            <person name="Svec P."/>
            <person name="Pantucek R."/>
        </authorList>
    </citation>
    <scope>NUCLEOTIDE SEQUENCE [LARGE SCALE GENOMIC DNA]</scope>
    <source>
        <strain evidence="1 2">CCM 8693</strain>
    </source>
</reference>
<proteinExistence type="predicted"/>
<organism evidence="1 2">
    <name type="scientific">Massilia aquatica</name>
    <dbReference type="NCBI Taxonomy" id="2609000"/>
    <lineage>
        <taxon>Bacteria</taxon>
        <taxon>Pseudomonadati</taxon>
        <taxon>Pseudomonadota</taxon>
        <taxon>Betaproteobacteria</taxon>
        <taxon>Burkholderiales</taxon>
        <taxon>Oxalobacteraceae</taxon>
        <taxon>Telluria group</taxon>
        <taxon>Massilia</taxon>
    </lineage>
</organism>
<evidence type="ECO:0000313" key="2">
    <source>
        <dbReference type="Proteomes" id="UP000819052"/>
    </source>
</evidence>